<dbReference type="GO" id="GO:0016020">
    <property type="term" value="C:membrane"/>
    <property type="evidence" value="ECO:0007669"/>
    <property type="project" value="UniProtKB-SubCell"/>
</dbReference>
<dbReference type="CDD" id="cd11065">
    <property type="entry name" value="CYP64-like"/>
    <property type="match status" value="1"/>
</dbReference>
<evidence type="ECO:0000256" key="10">
    <source>
        <dbReference type="ARBA" id="ARBA00023004"/>
    </source>
</evidence>
<evidence type="ECO:0000256" key="4">
    <source>
        <dbReference type="ARBA" id="ARBA00010617"/>
    </source>
</evidence>
<dbReference type="GO" id="GO:0016705">
    <property type="term" value="F:oxidoreductase activity, acting on paired donors, with incorporation or reduction of molecular oxygen"/>
    <property type="evidence" value="ECO:0007669"/>
    <property type="project" value="InterPro"/>
</dbReference>
<proteinExistence type="inferred from homology"/>
<dbReference type="OrthoDB" id="2789670at2759"/>
<evidence type="ECO:0000256" key="1">
    <source>
        <dbReference type="ARBA" id="ARBA00001971"/>
    </source>
</evidence>
<dbReference type="GO" id="GO:0004497">
    <property type="term" value="F:monooxygenase activity"/>
    <property type="evidence" value="ECO:0007669"/>
    <property type="project" value="UniProtKB-KW"/>
</dbReference>
<keyword evidence="9 14" id="KW-0560">Oxidoreductase</keyword>
<dbReference type="PANTHER" id="PTHR46300">
    <property type="entry name" value="P450, PUTATIVE (EUROFUNG)-RELATED-RELATED"/>
    <property type="match status" value="1"/>
</dbReference>
<comment type="similarity">
    <text evidence="4 14">Belongs to the cytochrome P450 family.</text>
</comment>
<reference evidence="17" key="2">
    <citation type="submission" date="2015-01" db="EMBL/GenBank/DDBJ databases">
        <title>Evolutionary Origins and Diversification of the Mycorrhizal Mutualists.</title>
        <authorList>
            <consortium name="DOE Joint Genome Institute"/>
            <consortium name="Mycorrhizal Genomics Consortium"/>
            <person name="Kohler A."/>
            <person name="Kuo A."/>
            <person name="Nagy L.G."/>
            <person name="Floudas D."/>
            <person name="Copeland A."/>
            <person name="Barry K.W."/>
            <person name="Cichocki N."/>
            <person name="Veneault-Fourrey C."/>
            <person name="LaButti K."/>
            <person name="Lindquist E.A."/>
            <person name="Lipzen A."/>
            <person name="Lundell T."/>
            <person name="Morin E."/>
            <person name="Murat C."/>
            <person name="Riley R."/>
            <person name="Ohm R."/>
            <person name="Sun H."/>
            <person name="Tunlid A."/>
            <person name="Henrissat B."/>
            <person name="Grigoriev I.V."/>
            <person name="Hibbett D.S."/>
            <person name="Martin F."/>
        </authorList>
    </citation>
    <scope>NUCLEOTIDE SEQUENCE [LARGE SCALE GENOMIC DNA]</scope>
    <source>
        <strain evidence="17">ATCC 200175</strain>
    </source>
</reference>
<protein>
    <recommendedName>
        <fullName evidence="18">Cytochrome P450</fullName>
    </recommendedName>
</protein>
<comment type="pathway">
    <text evidence="3">Secondary metabolite biosynthesis.</text>
</comment>
<comment type="subcellular location">
    <subcellularLocation>
        <location evidence="2">Membrane</location>
        <topology evidence="2">Single-pass membrane protein</topology>
    </subcellularLocation>
</comment>
<keyword evidence="6" id="KW-0812">Transmembrane</keyword>
<evidence type="ECO:0000256" key="8">
    <source>
        <dbReference type="ARBA" id="ARBA00022989"/>
    </source>
</evidence>
<feature type="signal peptide" evidence="15">
    <location>
        <begin position="1"/>
        <end position="28"/>
    </location>
</feature>
<dbReference type="InterPro" id="IPR050364">
    <property type="entry name" value="Cytochrome_P450_fung"/>
</dbReference>
<evidence type="ECO:0000256" key="6">
    <source>
        <dbReference type="ARBA" id="ARBA00022692"/>
    </source>
</evidence>
<evidence type="ECO:0000256" key="3">
    <source>
        <dbReference type="ARBA" id="ARBA00005179"/>
    </source>
</evidence>
<dbReference type="GO" id="GO:0005506">
    <property type="term" value="F:iron ion binding"/>
    <property type="evidence" value="ECO:0007669"/>
    <property type="project" value="InterPro"/>
</dbReference>
<dbReference type="PANTHER" id="PTHR46300:SF2">
    <property type="entry name" value="CYTOCHROME P450 MONOOXYGENASE ALNH-RELATED"/>
    <property type="match status" value="1"/>
</dbReference>
<dbReference type="GO" id="GO:0020037">
    <property type="term" value="F:heme binding"/>
    <property type="evidence" value="ECO:0007669"/>
    <property type="project" value="InterPro"/>
</dbReference>
<dbReference type="HOGENOM" id="CLU_001570_2_1_1"/>
<keyword evidence="17" id="KW-1185">Reference proteome</keyword>
<evidence type="ECO:0000256" key="11">
    <source>
        <dbReference type="ARBA" id="ARBA00023033"/>
    </source>
</evidence>
<comment type="cofactor">
    <cofactor evidence="1 13">
        <name>heme</name>
        <dbReference type="ChEBI" id="CHEBI:30413"/>
    </cofactor>
</comment>
<dbReference type="Gene3D" id="1.10.630.10">
    <property type="entry name" value="Cytochrome P450"/>
    <property type="match status" value="1"/>
</dbReference>
<keyword evidence="12" id="KW-0472">Membrane</keyword>
<feature type="binding site" description="axial binding residue" evidence="13">
    <location>
        <position position="442"/>
    </location>
    <ligand>
        <name>heme</name>
        <dbReference type="ChEBI" id="CHEBI:30413"/>
    </ligand>
    <ligandPart>
        <name>Fe</name>
        <dbReference type="ChEBI" id="CHEBI:18248"/>
    </ligandPart>
</feature>
<dbReference type="PRINTS" id="PR00385">
    <property type="entry name" value="P450"/>
</dbReference>
<evidence type="ECO:0000256" key="5">
    <source>
        <dbReference type="ARBA" id="ARBA00022617"/>
    </source>
</evidence>
<evidence type="ECO:0008006" key="18">
    <source>
        <dbReference type="Google" id="ProtNLM"/>
    </source>
</evidence>
<organism evidence="16 17">
    <name type="scientific">Paxillus involutus ATCC 200175</name>
    <dbReference type="NCBI Taxonomy" id="664439"/>
    <lineage>
        <taxon>Eukaryota</taxon>
        <taxon>Fungi</taxon>
        <taxon>Dikarya</taxon>
        <taxon>Basidiomycota</taxon>
        <taxon>Agaricomycotina</taxon>
        <taxon>Agaricomycetes</taxon>
        <taxon>Agaricomycetidae</taxon>
        <taxon>Boletales</taxon>
        <taxon>Paxilineae</taxon>
        <taxon>Paxillaceae</taxon>
        <taxon>Paxillus</taxon>
    </lineage>
</organism>
<evidence type="ECO:0000313" key="17">
    <source>
        <dbReference type="Proteomes" id="UP000053647"/>
    </source>
</evidence>
<feature type="chain" id="PRO_5002203396" description="Cytochrome P450" evidence="15">
    <location>
        <begin position="29"/>
        <end position="545"/>
    </location>
</feature>
<dbReference type="SUPFAM" id="SSF48264">
    <property type="entry name" value="Cytochrome P450"/>
    <property type="match status" value="1"/>
</dbReference>
<evidence type="ECO:0000256" key="13">
    <source>
        <dbReference type="PIRSR" id="PIRSR602401-1"/>
    </source>
</evidence>
<dbReference type="PROSITE" id="PS00086">
    <property type="entry name" value="CYTOCHROME_P450"/>
    <property type="match status" value="1"/>
</dbReference>
<evidence type="ECO:0000256" key="14">
    <source>
        <dbReference type="RuleBase" id="RU000461"/>
    </source>
</evidence>
<dbReference type="AlphaFoldDB" id="A0A0C9T9W0"/>
<sequence>MGATFSFPLSAFILSFAGWVAITSVASGRRQNGLPPGPPTYPIVGNLLTFPRKQPHIQFSAWARTYGDIFSLKVMHLTIIVLNSPTAVKELIDKRSQSTANRPGSLIADMITGGLNMGAARYPDKIWKTLRRAAVAMLNTNNLEKSKPMLRAEASQLMLDVLRNPENFYEDISRLTTSSFLAIIYGHRAVRSSSSEAKVFRQLQLDFMNVVEVGKSPPVDLIPALAWVPERYASWKRRVMSVSRRYDALYGELLSLVKGRVTRGQQNGAFMEDAYLRRNELELSDAMLLNLGGTLLGGSDTSSAVLQNLVLLLVAHPEVQAKAQKEVDDVVGHDRPPAWSDMEHMPYLRALLEEVNRFRPVGPLALPHAMSQDEWVDGLFFPKGAVLFINLWAIFHDERYFANPEKFEPERFLRHPLGVNPDVTDDPGRRENMMFGGGRRVCPGINAGKAVVGINAVNLLWAFDFSPAKDPCSGEMVQPDLLAFTEGVNATPLPFKCTITPRSTAKAEIICQCFLEQSDVLGLYEQDASPEDKGYLSELRSSLRR</sequence>
<evidence type="ECO:0000256" key="15">
    <source>
        <dbReference type="SAM" id="SignalP"/>
    </source>
</evidence>
<dbReference type="InterPro" id="IPR001128">
    <property type="entry name" value="Cyt_P450"/>
</dbReference>
<keyword evidence="8" id="KW-1133">Transmembrane helix</keyword>
<dbReference type="Proteomes" id="UP000053647">
    <property type="component" value="Unassembled WGS sequence"/>
</dbReference>
<dbReference type="Pfam" id="PF00067">
    <property type="entry name" value="p450"/>
    <property type="match status" value="1"/>
</dbReference>
<evidence type="ECO:0000256" key="2">
    <source>
        <dbReference type="ARBA" id="ARBA00004167"/>
    </source>
</evidence>
<keyword evidence="15" id="KW-0732">Signal</keyword>
<dbReference type="InterPro" id="IPR036396">
    <property type="entry name" value="Cyt_P450_sf"/>
</dbReference>
<dbReference type="InterPro" id="IPR002401">
    <property type="entry name" value="Cyt_P450_E_grp-I"/>
</dbReference>
<keyword evidence="5 13" id="KW-0349">Heme</keyword>
<evidence type="ECO:0000256" key="9">
    <source>
        <dbReference type="ARBA" id="ARBA00023002"/>
    </source>
</evidence>
<accession>A0A0C9T9W0</accession>
<reference evidence="16 17" key="1">
    <citation type="submission" date="2014-06" db="EMBL/GenBank/DDBJ databases">
        <authorList>
            <consortium name="DOE Joint Genome Institute"/>
            <person name="Kuo A."/>
            <person name="Kohler A."/>
            <person name="Nagy L.G."/>
            <person name="Floudas D."/>
            <person name="Copeland A."/>
            <person name="Barry K.W."/>
            <person name="Cichocki N."/>
            <person name="Veneault-Fourrey C."/>
            <person name="LaButti K."/>
            <person name="Lindquist E.A."/>
            <person name="Lipzen A."/>
            <person name="Lundell T."/>
            <person name="Morin E."/>
            <person name="Murat C."/>
            <person name="Sun H."/>
            <person name="Tunlid A."/>
            <person name="Henrissat B."/>
            <person name="Grigoriev I.V."/>
            <person name="Hibbett D.S."/>
            <person name="Martin F."/>
            <person name="Nordberg H.P."/>
            <person name="Cantor M.N."/>
            <person name="Hua S.X."/>
        </authorList>
    </citation>
    <scope>NUCLEOTIDE SEQUENCE [LARGE SCALE GENOMIC DNA]</scope>
    <source>
        <strain evidence="16 17">ATCC 200175</strain>
    </source>
</reference>
<evidence type="ECO:0000256" key="7">
    <source>
        <dbReference type="ARBA" id="ARBA00022723"/>
    </source>
</evidence>
<evidence type="ECO:0000256" key="12">
    <source>
        <dbReference type="ARBA" id="ARBA00023136"/>
    </source>
</evidence>
<evidence type="ECO:0000313" key="16">
    <source>
        <dbReference type="EMBL" id="KIJ12415.1"/>
    </source>
</evidence>
<keyword evidence="11 14" id="KW-0503">Monooxygenase</keyword>
<keyword evidence="10 13" id="KW-0408">Iron</keyword>
<name>A0A0C9T9W0_PAXIN</name>
<keyword evidence="7 13" id="KW-0479">Metal-binding</keyword>
<dbReference type="InterPro" id="IPR017972">
    <property type="entry name" value="Cyt_P450_CS"/>
</dbReference>
<dbReference type="PRINTS" id="PR00463">
    <property type="entry name" value="EP450I"/>
</dbReference>
<gene>
    <name evidence="16" type="ORF">PAXINDRAFT_137078</name>
</gene>
<dbReference type="EMBL" id="KN819364">
    <property type="protein sequence ID" value="KIJ12415.1"/>
    <property type="molecule type" value="Genomic_DNA"/>
</dbReference>